<reference evidence="11" key="3">
    <citation type="submission" date="2015-06" db="UniProtKB">
        <authorList>
            <consortium name="EnsemblMetazoa"/>
        </authorList>
    </citation>
    <scope>IDENTIFICATION</scope>
</reference>
<gene>
    <name evidence="11" type="primary">20215857</name>
    <name evidence="10" type="ORF">HELRODRAFT_80813</name>
</gene>
<dbReference type="EMBL" id="KB096676">
    <property type="protein sequence ID" value="ESO03191.1"/>
    <property type="molecule type" value="Genomic_DNA"/>
</dbReference>
<evidence type="ECO:0000313" key="11">
    <source>
        <dbReference type="EnsemblMetazoa" id="HelroP80813"/>
    </source>
</evidence>
<evidence type="ECO:0000256" key="4">
    <source>
        <dbReference type="ARBA" id="ARBA00022741"/>
    </source>
</evidence>
<keyword evidence="2" id="KW-0723">Serine/threonine-protein kinase</keyword>
<evidence type="ECO:0000256" key="5">
    <source>
        <dbReference type="ARBA" id="ARBA00022777"/>
    </source>
</evidence>
<dbReference type="GO" id="GO:0004674">
    <property type="term" value="F:protein serine/threonine kinase activity"/>
    <property type="evidence" value="ECO:0007669"/>
    <property type="project" value="UniProtKB-KW"/>
</dbReference>
<dbReference type="PANTHER" id="PTHR44329">
    <property type="entry name" value="SERINE/THREONINE-PROTEIN KINASE TNNI3K-RELATED"/>
    <property type="match status" value="1"/>
</dbReference>
<evidence type="ECO:0000256" key="6">
    <source>
        <dbReference type="ARBA" id="ARBA00022840"/>
    </source>
</evidence>
<dbReference type="SMART" id="SM00220">
    <property type="entry name" value="S_TKc"/>
    <property type="match status" value="1"/>
</dbReference>
<evidence type="ECO:0000313" key="12">
    <source>
        <dbReference type="Proteomes" id="UP000015101"/>
    </source>
</evidence>
<keyword evidence="3" id="KW-0808">Transferase</keyword>
<dbReference type="STRING" id="6412.T1G459"/>
<evidence type="ECO:0000256" key="1">
    <source>
        <dbReference type="ARBA" id="ARBA00012513"/>
    </source>
</evidence>
<dbReference type="HOGENOM" id="CLU_000288_7_35_1"/>
<keyword evidence="12" id="KW-1185">Reference proteome</keyword>
<dbReference type="InterPro" id="IPR000719">
    <property type="entry name" value="Prot_kinase_dom"/>
</dbReference>
<proteinExistence type="predicted"/>
<keyword evidence="5" id="KW-0418">Kinase</keyword>
<dbReference type="GO" id="GO:0005524">
    <property type="term" value="F:ATP binding"/>
    <property type="evidence" value="ECO:0007669"/>
    <property type="project" value="UniProtKB-KW"/>
</dbReference>
<dbReference type="FunFam" id="1.10.510.10:FF:000490">
    <property type="entry name" value="Proto-oncogene serine/threonine-protein kinase mos"/>
    <property type="match status" value="1"/>
</dbReference>
<dbReference type="RefSeq" id="XP_009018884.1">
    <property type="nucleotide sequence ID" value="XM_009020636.1"/>
</dbReference>
<accession>T1G459</accession>
<dbReference type="EnsemblMetazoa" id="HelroT80813">
    <property type="protein sequence ID" value="HelroP80813"/>
    <property type="gene ID" value="HelroG80813"/>
</dbReference>
<feature type="domain" description="Protein kinase" evidence="9">
    <location>
        <begin position="1"/>
        <end position="217"/>
    </location>
</feature>
<dbReference type="GO" id="GO:0043410">
    <property type="term" value="P:positive regulation of MAPK cascade"/>
    <property type="evidence" value="ECO:0000318"/>
    <property type="project" value="GO_Central"/>
</dbReference>
<dbReference type="GO" id="GO:0007165">
    <property type="term" value="P:signal transduction"/>
    <property type="evidence" value="ECO:0000318"/>
    <property type="project" value="GO_Central"/>
</dbReference>
<dbReference type="InterPro" id="IPR051681">
    <property type="entry name" value="Ser/Thr_Kinases-Pseudokinases"/>
</dbReference>
<evidence type="ECO:0000313" key="10">
    <source>
        <dbReference type="EMBL" id="ESO03191.1"/>
    </source>
</evidence>
<protein>
    <recommendedName>
        <fullName evidence="1">non-specific serine/threonine protein kinase</fullName>
        <ecNumber evidence="1">2.7.11.1</ecNumber>
    </recommendedName>
</protein>
<evidence type="ECO:0000256" key="2">
    <source>
        <dbReference type="ARBA" id="ARBA00022527"/>
    </source>
</evidence>
<name>T1G459_HELRO</name>
<organism evidence="11 12">
    <name type="scientific">Helobdella robusta</name>
    <name type="common">Californian leech</name>
    <dbReference type="NCBI Taxonomy" id="6412"/>
    <lineage>
        <taxon>Eukaryota</taxon>
        <taxon>Metazoa</taxon>
        <taxon>Spiralia</taxon>
        <taxon>Lophotrochozoa</taxon>
        <taxon>Annelida</taxon>
        <taxon>Clitellata</taxon>
        <taxon>Hirudinea</taxon>
        <taxon>Rhynchobdellida</taxon>
        <taxon>Glossiphoniidae</taxon>
        <taxon>Helobdella</taxon>
    </lineage>
</organism>
<dbReference type="Proteomes" id="UP000015101">
    <property type="component" value="Unassembled WGS sequence"/>
</dbReference>
<dbReference type="PROSITE" id="PS00108">
    <property type="entry name" value="PROTEIN_KINASE_ST"/>
    <property type="match status" value="1"/>
</dbReference>
<dbReference type="PANTHER" id="PTHR44329:SF285">
    <property type="entry name" value="V-MOS MOLONEY MURINE SARCOMA VIRAL ONCO HOMOLOG"/>
    <property type="match status" value="1"/>
</dbReference>
<dbReference type="InParanoid" id="T1G459"/>
<dbReference type="InterPro" id="IPR011009">
    <property type="entry name" value="Kinase-like_dom_sf"/>
</dbReference>
<dbReference type="AlphaFoldDB" id="T1G459"/>
<reference evidence="12" key="1">
    <citation type="submission" date="2012-12" db="EMBL/GenBank/DDBJ databases">
        <authorList>
            <person name="Hellsten U."/>
            <person name="Grimwood J."/>
            <person name="Chapman J.A."/>
            <person name="Shapiro H."/>
            <person name="Aerts A."/>
            <person name="Otillar R.P."/>
            <person name="Terry A.Y."/>
            <person name="Boore J.L."/>
            <person name="Simakov O."/>
            <person name="Marletaz F."/>
            <person name="Cho S.-J."/>
            <person name="Edsinger-Gonzales E."/>
            <person name="Havlak P."/>
            <person name="Kuo D.-H."/>
            <person name="Larsson T."/>
            <person name="Lv J."/>
            <person name="Arendt D."/>
            <person name="Savage R."/>
            <person name="Osoegawa K."/>
            <person name="de Jong P."/>
            <person name="Lindberg D.R."/>
            <person name="Seaver E.C."/>
            <person name="Weisblat D.A."/>
            <person name="Putnam N.H."/>
            <person name="Grigoriev I.V."/>
            <person name="Rokhsar D.S."/>
        </authorList>
    </citation>
    <scope>NUCLEOTIDE SEQUENCE</scope>
</reference>
<evidence type="ECO:0000256" key="8">
    <source>
        <dbReference type="ARBA" id="ARBA00048679"/>
    </source>
</evidence>
<dbReference type="OMA" id="RIMIARD"/>
<comment type="catalytic activity">
    <reaction evidence="7">
        <text>L-threonyl-[protein] + ATP = O-phospho-L-threonyl-[protein] + ADP + H(+)</text>
        <dbReference type="Rhea" id="RHEA:46608"/>
        <dbReference type="Rhea" id="RHEA-COMP:11060"/>
        <dbReference type="Rhea" id="RHEA-COMP:11605"/>
        <dbReference type="ChEBI" id="CHEBI:15378"/>
        <dbReference type="ChEBI" id="CHEBI:30013"/>
        <dbReference type="ChEBI" id="CHEBI:30616"/>
        <dbReference type="ChEBI" id="CHEBI:61977"/>
        <dbReference type="ChEBI" id="CHEBI:456216"/>
        <dbReference type="EC" id="2.7.11.1"/>
    </reaction>
</comment>
<dbReference type="OrthoDB" id="4062651at2759"/>
<evidence type="ECO:0000259" key="9">
    <source>
        <dbReference type="PROSITE" id="PS50011"/>
    </source>
</evidence>
<keyword evidence="6" id="KW-0067">ATP-binding</keyword>
<dbReference type="PROSITE" id="PS50011">
    <property type="entry name" value="PROTEIN_KINASE_DOM"/>
    <property type="match status" value="1"/>
</dbReference>
<dbReference type="EC" id="2.7.11.1" evidence="1"/>
<keyword evidence="4" id="KW-0547">Nucleotide-binding</keyword>
<dbReference type="EMBL" id="AMQM01004809">
    <property type="status" value="NOT_ANNOTATED_CDS"/>
    <property type="molecule type" value="Genomic_DNA"/>
</dbReference>
<dbReference type="Gene3D" id="1.10.510.10">
    <property type="entry name" value="Transferase(Phosphotransferase) domain 1"/>
    <property type="match status" value="1"/>
</dbReference>
<reference evidence="10 12" key="2">
    <citation type="journal article" date="2013" name="Nature">
        <title>Insights into bilaterian evolution from three spiralian genomes.</title>
        <authorList>
            <person name="Simakov O."/>
            <person name="Marletaz F."/>
            <person name="Cho S.J."/>
            <person name="Edsinger-Gonzales E."/>
            <person name="Havlak P."/>
            <person name="Hellsten U."/>
            <person name="Kuo D.H."/>
            <person name="Larsson T."/>
            <person name="Lv J."/>
            <person name="Arendt D."/>
            <person name="Savage R."/>
            <person name="Osoegawa K."/>
            <person name="de Jong P."/>
            <person name="Grimwood J."/>
            <person name="Chapman J.A."/>
            <person name="Shapiro H."/>
            <person name="Aerts A."/>
            <person name="Otillar R.P."/>
            <person name="Terry A.Y."/>
            <person name="Boore J.L."/>
            <person name="Grigoriev I.V."/>
            <person name="Lindberg D.R."/>
            <person name="Seaver E.C."/>
            <person name="Weisblat D.A."/>
            <person name="Putnam N.H."/>
            <person name="Rokhsar D.S."/>
        </authorList>
    </citation>
    <scope>NUCLEOTIDE SEQUENCE</scope>
</reference>
<evidence type="ECO:0000256" key="3">
    <source>
        <dbReference type="ARBA" id="ARBA00022679"/>
    </source>
</evidence>
<dbReference type="SUPFAM" id="SSF56112">
    <property type="entry name" value="Protein kinase-like (PK-like)"/>
    <property type="match status" value="1"/>
</dbReference>
<dbReference type="KEGG" id="hro:HELRODRAFT_80813"/>
<dbReference type="PIRSF" id="PIRSF000654">
    <property type="entry name" value="Integrin-linked_kinase"/>
    <property type="match status" value="1"/>
</dbReference>
<dbReference type="GO" id="GO:0005737">
    <property type="term" value="C:cytoplasm"/>
    <property type="evidence" value="ECO:0000318"/>
    <property type="project" value="GO_Central"/>
</dbReference>
<evidence type="ECO:0000256" key="7">
    <source>
        <dbReference type="ARBA" id="ARBA00047899"/>
    </source>
</evidence>
<dbReference type="FunCoup" id="T1G459">
    <property type="interactions" value="18"/>
</dbReference>
<dbReference type="Pfam" id="PF00069">
    <property type="entry name" value="Pkinase"/>
    <property type="match status" value="1"/>
</dbReference>
<dbReference type="GeneID" id="20215857"/>
<dbReference type="CTD" id="20215857"/>
<dbReference type="eggNOG" id="KOG0192">
    <property type="taxonomic scope" value="Eukaryota"/>
</dbReference>
<dbReference type="GO" id="GO:0004672">
    <property type="term" value="F:protein kinase activity"/>
    <property type="evidence" value="ECO:0000318"/>
    <property type="project" value="GO_Central"/>
</dbReference>
<dbReference type="GO" id="GO:1902103">
    <property type="term" value="P:negative regulation of metaphase/anaphase transition of meiotic cell cycle"/>
    <property type="evidence" value="ECO:0000318"/>
    <property type="project" value="GO_Central"/>
</dbReference>
<dbReference type="InterPro" id="IPR008271">
    <property type="entry name" value="Ser/Thr_kinase_AS"/>
</dbReference>
<comment type="catalytic activity">
    <reaction evidence="8">
        <text>L-seryl-[protein] + ATP = O-phospho-L-seryl-[protein] + ADP + H(+)</text>
        <dbReference type="Rhea" id="RHEA:17989"/>
        <dbReference type="Rhea" id="RHEA-COMP:9863"/>
        <dbReference type="Rhea" id="RHEA-COMP:11604"/>
        <dbReference type="ChEBI" id="CHEBI:15378"/>
        <dbReference type="ChEBI" id="CHEBI:29999"/>
        <dbReference type="ChEBI" id="CHEBI:30616"/>
        <dbReference type="ChEBI" id="CHEBI:83421"/>
        <dbReference type="ChEBI" id="CHEBI:456216"/>
        <dbReference type="EC" id="2.7.11.1"/>
    </reaction>
</comment>
<sequence length="220" mass="24860">MDRGNIGKFLLLNSSQHTEQNSLIIMEYAGKKNLLTVISDPYKKISFNRKIRFCQDIISAITYIHDSGIMHLDLKPSNVIVTSDDRCKLGDFGCRESVQYQDKTTTLKRTSSLAGTAAYAAPELFNGEVPTPKADIYSFAITMWQMTSRKIPYHGRGQSEIIFKVVSSNLRPDEVQCHSTSKYEDAEFKMLYERAWSADPDLRPTAREVKSLLDPMTCSG</sequence>